<dbReference type="Proteomes" id="UP000031620">
    <property type="component" value="Chromosome"/>
</dbReference>
<feature type="active site" description="Proton donor" evidence="2">
    <location>
        <position position="88"/>
    </location>
</feature>
<name>A0A0A1GSU0_9LACO</name>
<dbReference type="PANTHER" id="PTHR40588">
    <property type="entry name" value="MRNA INTERFERASE TOXIN YAFQ"/>
    <property type="match status" value="1"/>
</dbReference>
<dbReference type="NCBIfam" id="TIGR02385">
    <property type="entry name" value="RelE_StbE"/>
    <property type="match status" value="1"/>
</dbReference>
<evidence type="ECO:0000256" key="2">
    <source>
        <dbReference type="PIRSR" id="PIRSR006156-1"/>
    </source>
</evidence>
<dbReference type="HOGENOM" id="CLU_161929_4_1_9"/>
<dbReference type="SUPFAM" id="SSF143011">
    <property type="entry name" value="RelE-like"/>
    <property type="match status" value="1"/>
</dbReference>
<organism evidence="3 4">
    <name type="scientific">Paucilactobacillus hokkaidonensis JCM 18461</name>
    <dbReference type="NCBI Taxonomy" id="1291742"/>
    <lineage>
        <taxon>Bacteria</taxon>
        <taxon>Bacillati</taxon>
        <taxon>Bacillota</taxon>
        <taxon>Bacilli</taxon>
        <taxon>Lactobacillales</taxon>
        <taxon>Lactobacillaceae</taxon>
        <taxon>Paucilactobacillus</taxon>
    </lineage>
</organism>
<dbReference type="KEGG" id="lho:LOOC260_108170"/>
<dbReference type="InterPro" id="IPR035093">
    <property type="entry name" value="RelE/ParE_toxin_dom_sf"/>
</dbReference>
<proteinExistence type="predicted"/>
<sequence>MNRLEITVTNTFKRQLKRAIKSGKKRTDIQTIITILSNQSPIPAKYRDHILSGGNGDLHELHIHPDWLLIYSIDNSNLVLFLLETGSHSDLFG</sequence>
<evidence type="ECO:0000313" key="3">
    <source>
        <dbReference type="EMBL" id="BAP85357.1"/>
    </source>
</evidence>
<dbReference type="GO" id="GO:0004521">
    <property type="term" value="F:RNA endonuclease activity"/>
    <property type="evidence" value="ECO:0007669"/>
    <property type="project" value="TreeGrafter"/>
</dbReference>
<keyword evidence="1" id="KW-1277">Toxin-antitoxin system</keyword>
<accession>A0A0A1GSU0</accession>
<dbReference type="AlphaFoldDB" id="A0A0A1GSU0"/>
<gene>
    <name evidence="3" type="ORF">LOOC260_108170</name>
</gene>
<dbReference type="InterPro" id="IPR007712">
    <property type="entry name" value="RelE/ParE_toxin"/>
</dbReference>
<dbReference type="EMBL" id="AP014680">
    <property type="protein sequence ID" value="BAP85357.1"/>
    <property type="molecule type" value="Genomic_DNA"/>
</dbReference>
<dbReference type="Pfam" id="PF15738">
    <property type="entry name" value="YafQ_toxin"/>
    <property type="match status" value="1"/>
</dbReference>
<protein>
    <submittedName>
        <fullName evidence="3">Toxin-antitoxin system, toxin component, RelE family</fullName>
    </submittedName>
</protein>
<reference evidence="3 4" key="1">
    <citation type="submission" date="2014-11" db="EMBL/GenBank/DDBJ databases">
        <title>Complete genome sequence and analysis of Lactobacillus hokkaidonensis LOOC260T.</title>
        <authorList>
            <person name="Tanizawa Y."/>
            <person name="Tohno M."/>
            <person name="Kaminuma E."/>
            <person name="Nakamura Y."/>
            <person name="Arita M."/>
        </authorList>
    </citation>
    <scope>NUCLEOTIDE SEQUENCE [LARGE SCALE GENOMIC DNA]</scope>
    <source>
        <strain evidence="3 4">LOOC260</strain>
    </source>
</reference>
<dbReference type="PIRSF" id="PIRSF006156">
    <property type="entry name" value="YafQ"/>
    <property type="match status" value="1"/>
</dbReference>
<evidence type="ECO:0000256" key="1">
    <source>
        <dbReference type="ARBA" id="ARBA00022649"/>
    </source>
</evidence>
<dbReference type="GO" id="GO:0006415">
    <property type="term" value="P:translational termination"/>
    <property type="evidence" value="ECO:0007669"/>
    <property type="project" value="TreeGrafter"/>
</dbReference>
<dbReference type="InterPro" id="IPR004386">
    <property type="entry name" value="Toxin_YafQ-like"/>
</dbReference>
<evidence type="ECO:0000313" key="4">
    <source>
        <dbReference type="Proteomes" id="UP000031620"/>
    </source>
</evidence>
<dbReference type="PANTHER" id="PTHR40588:SF1">
    <property type="entry name" value="MRNA INTERFERASE TOXIN YAFQ"/>
    <property type="match status" value="1"/>
</dbReference>
<dbReference type="GO" id="GO:0006402">
    <property type="term" value="P:mRNA catabolic process"/>
    <property type="evidence" value="ECO:0007669"/>
    <property type="project" value="TreeGrafter"/>
</dbReference>
<dbReference type="Gene3D" id="3.30.2310.20">
    <property type="entry name" value="RelE-like"/>
    <property type="match status" value="1"/>
</dbReference>
<dbReference type="STRING" id="1291742.LOOC260_108170"/>